<gene>
    <name evidence="2" type="ORF">ETB97_008785</name>
</gene>
<accession>A0A8H6E9X6</accession>
<dbReference type="Pfam" id="PF01565">
    <property type="entry name" value="FAD_binding_4"/>
    <property type="match status" value="1"/>
</dbReference>
<protein>
    <recommendedName>
        <fullName evidence="1">FAD linked oxidase N-terminal domain-containing protein</fullName>
    </recommendedName>
</protein>
<dbReference type="AlphaFoldDB" id="A0A8H6E9X6"/>
<organism evidence="2 3">
    <name type="scientific">Petromyces alliaceus</name>
    <name type="common">Aspergillus alliaceus</name>
    <dbReference type="NCBI Taxonomy" id="209559"/>
    <lineage>
        <taxon>Eukaryota</taxon>
        <taxon>Fungi</taxon>
        <taxon>Dikarya</taxon>
        <taxon>Ascomycota</taxon>
        <taxon>Pezizomycotina</taxon>
        <taxon>Eurotiomycetes</taxon>
        <taxon>Eurotiomycetidae</taxon>
        <taxon>Eurotiales</taxon>
        <taxon>Aspergillaceae</taxon>
        <taxon>Aspergillus</taxon>
        <taxon>Aspergillus subgen. Circumdati</taxon>
    </lineage>
</organism>
<dbReference type="GO" id="GO:0050660">
    <property type="term" value="F:flavin adenine dinucleotide binding"/>
    <property type="evidence" value="ECO:0007669"/>
    <property type="project" value="InterPro"/>
</dbReference>
<dbReference type="Gene3D" id="3.30.465.10">
    <property type="match status" value="1"/>
</dbReference>
<dbReference type="SUPFAM" id="SSF56176">
    <property type="entry name" value="FAD-binding/transporter-associated domain-like"/>
    <property type="match status" value="1"/>
</dbReference>
<dbReference type="InterPro" id="IPR036318">
    <property type="entry name" value="FAD-bd_PCMH-like_sf"/>
</dbReference>
<keyword evidence="3" id="KW-1185">Reference proteome</keyword>
<evidence type="ECO:0000313" key="2">
    <source>
        <dbReference type="EMBL" id="KAF5864048.1"/>
    </source>
</evidence>
<dbReference type="EMBL" id="SPNV01000040">
    <property type="protein sequence ID" value="KAF5864048.1"/>
    <property type="molecule type" value="Genomic_DNA"/>
</dbReference>
<dbReference type="Proteomes" id="UP000541154">
    <property type="component" value="Unassembled WGS sequence"/>
</dbReference>
<sequence length="167" mass="18174">MNRTSNCKVFPADSAWPRLRTWDLLDQLIHWRCSHQTNSYFHNNDPIEMLSPVYQGLTCQPTANPNATCSLGGYPAYAVNVSSVDHIQLAINFARQTGVRLVVKNTGHDSSGKSGGAGALSIRTHNLKGIQYVPSYNASGADWTGAAFKIGTGIQAYEIYKAARTGN</sequence>
<name>A0A8H6E9X6_PETAA</name>
<evidence type="ECO:0000313" key="3">
    <source>
        <dbReference type="Proteomes" id="UP000541154"/>
    </source>
</evidence>
<dbReference type="InterPro" id="IPR016169">
    <property type="entry name" value="FAD-bd_PCMH_sub2"/>
</dbReference>
<evidence type="ECO:0000259" key="1">
    <source>
        <dbReference type="Pfam" id="PF01565"/>
    </source>
</evidence>
<comment type="caution">
    <text evidence="2">The sequence shown here is derived from an EMBL/GenBank/DDBJ whole genome shotgun (WGS) entry which is preliminary data.</text>
</comment>
<reference evidence="2 3" key="1">
    <citation type="submission" date="2019-04" db="EMBL/GenBank/DDBJ databases">
        <title>Aspergillus burnettii sp. nov., novel species from soil in southeast Queensland.</title>
        <authorList>
            <person name="Gilchrist C.L.M."/>
            <person name="Pitt J.I."/>
            <person name="Lange L."/>
            <person name="Lacey H.J."/>
            <person name="Vuong D."/>
            <person name="Midgley D.J."/>
            <person name="Greenfield P."/>
            <person name="Bradbury M."/>
            <person name="Lacey E."/>
            <person name="Busk P.K."/>
            <person name="Pilgaard B."/>
            <person name="Chooi Y.H."/>
            <person name="Piggott A.M."/>
        </authorList>
    </citation>
    <scope>NUCLEOTIDE SEQUENCE [LARGE SCALE GENOMIC DNA]</scope>
    <source>
        <strain evidence="2 3">FRR 5400</strain>
    </source>
</reference>
<feature type="domain" description="FAD linked oxidase N-terminal" evidence="1">
    <location>
        <begin position="75"/>
        <end position="162"/>
    </location>
</feature>
<proteinExistence type="predicted"/>
<dbReference type="InterPro" id="IPR006094">
    <property type="entry name" value="Oxid_FAD_bind_N"/>
</dbReference>